<dbReference type="InterPro" id="IPR036291">
    <property type="entry name" value="NAD(P)-bd_dom_sf"/>
</dbReference>
<protein>
    <recommendedName>
        <fullName evidence="9">GroES-like protein</fullName>
    </recommendedName>
</protein>
<dbReference type="InterPro" id="IPR013149">
    <property type="entry name" value="ADH-like_C"/>
</dbReference>
<dbReference type="PANTHER" id="PTHR43401">
    <property type="entry name" value="L-THREONINE 3-DEHYDROGENASE"/>
    <property type="match status" value="1"/>
</dbReference>
<accession>A0A6A5R479</accession>
<evidence type="ECO:0000259" key="6">
    <source>
        <dbReference type="Pfam" id="PF08240"/>
    </source>
</evidence>
<evidence type="ECO:0008006" key="9">
    <source>
        <dbReference type="Google" id="ProtNLM"/>
    </source>
</evidence>
<dbReference type="Proteomes" id="UP000800082">
    <property type="component" value="Unassembled WGS sequence"/>
</dbReference>
<proteinExistence type="inferred from homology"/>
<dbReference type="PANTHER" id="PTHR43401:SF5">
    <property type="entry name" value="ALCOHOL DEHYDROGENASE-RELATED"/>
    <property type="match status" value="1"/>
</dbReference>
<evidence type="ECO:0000313" key="8">
    <source>
        <dbReference type="Proteomes" id="UP000800082"/>
    </source>
</evidence>
<evidence type="ECO:0000256" key="4">
    <source>
        <dbReference type="RuleBase" id="RU361277"/>
    </source>
</evidence>
<feature type="domain" description="Alcohol dehydrogenase-like C-terminal" evidence="5">
    <location>
        <begin position="157"/>
        <end position="293"/>
    </location>
</feature>
<dbReference type="InterPro" id="IPR011032">
    <property type="entry name" value="GroES-like_sf"/>
</dbReference>
<dbReference type="Gene3D" id="3.90.180.10">
    <property type="entry name" value="Medium-chain alcohol dehydrogenases, catalytic domain"/>
    <property type="match status" value="1"/>
</dbReference>
<dbReference type="InterPro" id="IPR013154">
    <property type="entry name" value="ADH-like_N"/>
</dbReference>
<dbReference type="AlphaFoldDB" id="A0A6A5R479"/>
<dbReference type="GeneID" id="54352042"/>
<evidence type="ECO:0000256" key="3">
    <source>
        <dbReference type="ARBA" id="ARBA00023002"/>
    </source>
</evidence>
<evidence type="ECO:0000256" key="1">
    <source>
        <dbReference type="ARBA" id="ARBA00022723"/>
    </source>
</evidence>
<dbReference type="OrthoDB" id="1879366at2759"/>
<dbReference type="Pfam" id="PF00107">
    <property type="entry name" value="ADH_zinc_N"/>
    <property type="match status" value="1"/>
</dbReference>
<keyword evidence="1 4" id="KW-0479">Metal-binding</keyword>
<evidence type="ECO:0000256" key="2">
    <source>
        <dbReference type="ARBA" id="ARBA00022833"/>
    </source>
</evidence>
<reference evidence="7" key="1">
    <citation type="journal article" date="2020" name="Stud. Mycol.">
        <title>101 Dothideomycetes genomes: a test case for predicting lifestyles and emergence of pathogens.</title>
        <authorList>
            <person name="Haridas S."/>
            <person name="Albert R."/>
            <person name="Binder M."/>
            <person name="Bloem J."/>
            <person name="Labutti K."/>
            <person name="Salamov A."/>
            <person name="Andreopoulos B."/>
            <person name="Baker S."/>
            <person name="Barry K."/>
            <person name="Bills G."/>
            <person name="Bluhm B."/>
            <person name="Cannon C."/>
            <person name="Castanera R."/>
            <person name="Culley D."/>
            <person name="Daum C."/>
            <person name="Ezra D."/>
            <person name="Gonzalez J."/>
            <person name="Henrissat B."/>
            <person name="Kuo A."/>
            <person name="Liang C."/>
            <person name="Lipzen A."/>
            <person name="Lutzoni F."/>
            <person name="Magnuson J."/>
            <person name="Mondo S."/>
            <person name="Nolan M."/>
            <person name="Ohm R."/>
            <person name="Pangilinan J."/>
            <person name="Park H.-J."/>
            <person name="Ramirez L."/>
            <person name="Alfaro M."/>
            <person name="Sun H."/>
            <person name="Tritt A."/>
            <person name="Yoshinaga Y."/>
            <person name="Zwiers L.-H."/>
            <person name="Turgeon B."/>
            <person name="Goodwin S."/>
            <person name="Spatafora J."/>
            <person name="Crous P."/>
            <person name="Grigoriev I."/>
        </authorList>
    </citation>
    <scope>NUCLEOTIDE SEQUENCE</scope>
    <source>
        <strain evidence="7">CBS 183.55</strain>
    </source>
</reference>
<keyword evidence="8" id="KW-1185">Reference proteome</keyword>
<dbReference type="RefSeq" id="XP_033443148.1">
    <property type="nucleotide sequence ID" value="XM_033594374.1"/>
</dbReference>
<dbReference type="GO" id="GO:0008270">
    <property type="term" value="F:zinc ion binding"/>
    <property type="evidence" value="ECO:0007669"/>
    <property type="project" value="InterPro"/>
</dbReference>
<comment type="similarity">
    <text evidence="4">Belongs to the zinc-containing alcohol dehydrogenase family.</text>
</comment>
<feature type="domain" description="Alcohol dehydrogenase-like N-terminal" evidence="6">
    <location>
        <begin position="2"/>
        <end position="118"/>
    </location>
</feature>
<dbReference type="Pfam" id="PF08240">
    <property type="entry name" value="ADH_N"/>
    <property type="match status" value="1"/>
</dbReference>
<keyword evidence="3" id="KW-0560">Oxidoreductase</keyword>
<dbReference type="InterPro" id="IPR050129">
    <property type="entry name" value="Zn_alcohol_dh"/>
</dbReference>
<evidence type="ECO:0000313" key="7">
    <source>
        <dbReference type="EMBL" id="KAF1922895.1"/>
    </source>
</evidence>
<dbReference type="EMBL" id="ML979013">
    <property type="protein sequence ID" value="KAF1922895.1"/>
    <property type="molecule type" value="Genomic_DNA"/>
</dbReference>
<dbReference type="Gene3D" id="3.40.50.720">
    <property type="entry name" value="NAD(P)-binding Rossmann-like Domain"/>
    <property type="match status" value="1"/>
</dbReference>
<evidence type="ECO:0000259" key="5">
    <source>
        <dbReference type="Pfam" id="PF00107"/>
    </source>
</evidence>
<dbReference type="GO" id="GO:0016491">
    <property type="term" value="F:oxidoreductase activity"/>
    <property type="evidence" value="ECO:0007669"/>
    <property type="project" value="UniProtKB-KW"/>
</dbReference>
<dbReference type="SUPFAM" id="SSF50129">
    <property type="entry name" value="GroES-like"/>
    <property type="match status" value="1"/>
</dbReference>
<comment type="cofactor">
    <cofactor evidence="4">
        <name>Zn(2+)</name>
        <dbReference type="ChEBI" id="CHEBI:29105"/>
    </cofactor>
</comment>
<dbReference type="SUPFAM" id="SSF51735">
    <property type="entry name" value="NAD(P)-binding Rossmann-fold domains"/>
    <property type="match status" value="1"/>
</dbReference>
<dbReference type="PROSITE" id="PS00059">
    <property type="entry name" value="ADH_ZINC"/>
    <property type="match status" value="1"/>
</dbReference>
<keyword evidence="2 4" id="KW-0862">Zinc</keyword>
<name>A0A6A5R479_9PLEO</name>
<dbReference type="InterPro" id="IPR002328">
    <property type="entry name" value="ADH_Zn_CS"/>
</dbReference>
<gene>
    <name evidence="7" type="ORF">M421DRAFT_426390</name>
</gene>
<organism evidence="7 8">
    <name type="scientific">Didymella exigua CBS 183.55</name>
    <dbReference type="NCBI Taxonomy" id="1150837"/>
    <lineage>
        <taxon>Eukaryota</taxon>
        <taxon>Fungi</taxon>
        <taxon>Dikarya</taxon>
        <taxon>Ascomycota</taxon>
        <taxon>Pezizomycotina</taxon>
        <taxon>Dothideomycetes</taxon>
        <taxon>Pleosporomycetidae</taxon>
        <taxon>Pleosporales</taxon>
        <taxon>Pleosporineae</taxon>
        <taxon>Didymellaceae</taxon>
        <taxon>Didymella</taxon>
    </lineage>
</organism>
<sequence>MKVKAVGLAPGVFSLLRAGMLQHLPSTLGHEMAGVVEAVGSHVKNLAVGTRVRIHSNVSCGTCKYCAAGEDQMCPEAGIMGFQYFGKDGRSDRWNEYRDGGLAEYVRAPVHQVQPLPDNVNFHVGARVHEIATAYRTIRLANLPPAATVIVIAPTGAVGACVVKLAPLFGIKHLILVGRSSERLKKVQALAKVKCDFVAFDQLQEGWRESFGLGRALGQMQPEGADAIIDLLGSGADGFQAFKALAVGGSYVHLGGNTTPLPMPAVAWMVNCWTMKGTRNHSRAESELVLKLLRDDVINMDELVTDRWSLDQIEEAVQRVQDRSLGSWFAVVDV</sequence>